<feature type="compositionally biased region" description="Pro residues" evidence="1">
    <location>
        <begin position="179"/>
        <end position="196"/>
    </location>
</feature>
<evidence type="ECO:0000313" key="3">
    <source>
        <dbReference type="Proteomes" id="UP000194218"/>
    </source>
</evidence>
<dbReference type="Gene3D" id="3.40.50.300">
    <property type="entry name" value="P-loop containing nucleotide triphosphate hydrolases"/>
    <property type="match status" value="2"/>
</dbReference>
<dbReference type="RefSeq" id="WP_086161703.1">
    <property type="nucleotide sequence ID" value="NZ_CP021121.1"/>
</dbReference>
<feature type="region of interest" description="Disordered" evidence="1">
    <location>
        <begin position="170"/>
        <end position="203"/>
    </location>
</feature>
<sequence length="388" mass="40653">MSATRGPALPVLWLCGPPGVGKSTVAWHTFRAHARSGTRTAYADIDQLGICFPEPPDDPDRHRLKARNLRAVLAAARAAGARRAVVSGVVDPAHGPHMAELAGTAPAVVRLRADRAELERRFLGRGDPPHSLAEVLAEADVYDRGTFADATVDTTALHVTEVVRRVRASASAHLARPATAPPPTPRSGPRPGPAPGGPVLWLSGTRGTGKSAVGWEVFQTLLRAGVAAAFIDLEQIGFLSPAPADDPGNLRLGARNLAALWTTYRAAGAQALVVVGTDGSAPAVAHITAALPEARFTLRRLHAGPDRITQRVFLRGAGHGPALPGDPLRGKPEPYLARAARRARAEAAARERTGPPVPRVRTDDHSAAETARMILAVTGWPGPGLLTG</sequence>
<protein>
    <recommendedName>
        <fullName evidence="4">Adenylylsulfate kinase</fullName>
    </recommendedName>
</protein>
<organism evidence="2 3">
    <name type="scientific">Streptomyces marincola</name>
    <dbReference type="NCBI Taxonomy" id="2878388"/>
    <lineage>
        <taxon>Bacteria</taxon>
        <taxon>Bacillati</taxon>
        <taxon>Actinomycetota</taxon>
        <taxon>Actinomycetes</taxon>
        <taxon>Kitasatosporales</taxon>
        <taxon>Streptomycetaceae</taxon>
        <taxon>Streptomyces</taxon>
    </lineage>
</organism>
<dbReference type="InterPro" id="IPR027417">
    <property type="entry name" value="P-loop_NTPase"/>
</dbReference>
<dbReference type="SUPFAM" id="SSF52540">
    <property type="entry name" value="P-loop containing nucleoside triphosphate hydrolases"/>
    <property type="match status" value="1"/>
</dbReference>
<dbReference type="AlphaFoldDB" id="A0A1W7D4K3"/>
<keyword evidence="3" id="KW-1185">Reference proteome</keyword>
<accession>A0A1W7D4K3</accession>
<dbReference type="KEGG" id="smao:CAG99_26265"/>
<evidence type="ECO:0008006" key="4">
    <source>
        <dbReference type="Google" id="ProtNLM"/>
    </source>
</evidence>
<dbReference type="EMBL" id="CP021121">
    <property type="protein sequence ID" value="ARQ71867.1"/>
    <property type="molecule type" value="Genomic_DNA"/>
</dbReference>
<feature type="region of interest" description="Disordered" evidence="1">
    <location>
        <begin position="345"/>
        <end position="365"/>
    </location>
</feature>
<reference evidence="2 3" key="1">
    <citation type="submission" date="2017-05" db="EMBL/GenBank/DDBJ databases">
        <title>Complete genome sequence of Streptomyces sp. SCSIO 03032 revealed the diverse biosynthetic pathways for its bioactive secondary metabolites.</title>
        <authorList>
            <person name="Ma L."/>
            <person name="Zhu Y."/>
            <person name="Zhang W."/>
            <person name="Zhang G."/>
            <person name="Tian X."/>
            <person name="Zhang S."/>
            <person name="Zhang C."/>
        </authorList>
    </citation>
    <scope>NUCLEOTIDE SEQUENCE [LARGE SCALE GENOMIC DNA]</scope>
    <source>
        <strain evidence="2 3">SCSIO 03032</strain>
    </source>
</reference>
<dbReference type="Proteomes" id="UP000194218">
    <property type="component" value="Chromosome"/>
</dbReference>
<name>A0A1W7D4K3_9ACTN</name>
<gene>
    <name evidence="2" type="ORF">CAG99_26265</name>
</gene>
<dbReference type="OrthoDB" id="7889077at2"/>
<evidence type="ECO:0000313" key="2">
    <source>
        <dbReference type="EMBL" id="ARQ71867.1"/>
    </source>
</evidence>
<proteinExistence type="predicted"/>
<evidence type="ECO:0000256" key="1">
    <source>
        <dbReference type="SAM" id="MobiDB-lite"/>
    </source>
</evidence>